<sequence>MVFIGSRQYFGLLEIVITDPTGRSITYRRSSHQQWESLGFIDRLLRWGMRREDPPDLRLVVSLYETEAAHNVKRPPNSNRKRVNDMDNAPTSGTIPGMLVSTPTTDQELHIGPLIEQLNLYWNDSQYLRHYVQALQTELWRIQRENTSLRHDYATERRRHAQTRSEVARLNEQFQRLSAMLSNEGKDAPGVVSVFLELEGRSMALQQAEFEICKWAGAMRAACQRIEDSYSNSPRNPPNCPVQTNGPYQPRLHREVNTFTQGL</sequence>
<evidence type="ECO:0000313" key="3">
    <source>
        <dbReference type="EMBL" id="KAF7133697.1"/>
    </source>
</evidence>
<dbReference type="EMBL" id="JACBAF010001766">
    <property type="protein sequence ID" value="KAF7173408.1"/>
    <property type="molecule type" value="Genomic_DNA"/>
</dbReference>
<proteinExistence type="predicted"/>
<evidence type="ECO:0000256" key="2">
    <source>
        <dbReference type="SAM" id="MobiDB-lite"/>
    </source>
</evidence>
<comment type="caution">
    <text evidence="4">The sequence shown here is derived from an EMBL/GenBank/DDBJ whole genome shotgun (WGS) entry which is preliminary data.</text>
</comment>
<accession>A0A8H6QI32</accession>
<feature type="coiled-coil region" evidence="1">
    <location>
        <begin position="153"/>
        <end position="180"/>
    </location>
</feature>
<evidence type="ECO:0000313" key="6">
    <source>
        <dbReference type="Proteomes" id="UP000662466"/>
    </source>
</evidence>
<dbReference type="OrthoDB" id="10431322at2759"/>
<feature type="region of interest" description="Disordered" evidence="2">
    <location>
        <begin position="229"/>
        <end position="249"/>
    </location>
</feature>
<evidence type="ECO:0000256" key="1">
    <source>
        <dbReference type="SAM" id="Coils"/>
    </source>
</evidence>
<reference evidence="4" key="1">
    <citation type="submission" date="2020-06" db="EMBL/GenBank/DDBJ databases">
        <title>Draft genome sequences of strains closely related to Aspergillus parafelis and Aspergillus hiratsukae.</title>
        <authorList>
            <person name="Dos Santos R.A.C."/>
            <person name="Rivero-Menendez O."/>
            <person name="Steenwyk J.L."/>
            <person name="Mead M.E."/>
            <person name="Goldman G.H."/>
            <person name="Alastruey-Izquierdo A."/>
            <person name="Rokas A."/>
        </authorList>
    </citation>
    <scope>NUCLEOTIDE SEQUENCE</scope>
    <source>
        <strain evidence="3">CNM-CM5793</strain>
        <strain evidence="4">CNM-CM6106</strain>
    </source>
</reference>
<keyword evidence="1" id="KW-0175">Coiled coil</keyword>
<keyword evidence="5" id="KW-1185">Reference proteome</keyword>
<name>A0A8H6QI32_9EURO</name>
<dbReference type="Proteomes" id="UP000630445">
    <property type="component" value="Unassembled WGS sequence"/>
</dbReference>
<gene>
    <name evidence="3" type="ORF">CNMCM5793_004995</name>
    <name evidence="4" type="ORF">CNMCM6106_007490</name>
</gene>
<evidence type="ECO:0000313" key="4">
    <source>
        <dbReference type="EMBL" id="KAF7173408.1"/>
    </source>
</evidence>
<dbReference type="EMBL" id="JACBAD010001823">
    <property type="protein sequence ID" value="KAF7133697.1"/>
    <property type="molecule type" value="Genomic_DNA"/>
</dbReference>
<dbReference type="AlphaFoldDB" id="A0A8H6QI32"/>
<evidence type="ECO:0000313" key="5">
    <source>
        <dbReference type="Proteomes" id="UP000630445"/>
    </source>
</evidence>
<protein>
    <submittedName>
        <fullName evidence="4">Uncharacterized protein</fullName>
    </submittedName>
</protein>
<organism evidence="4 6">
    <name type="scientific">Aspergillus hiratsukae</name>
    <dbReference type="NCBI Taxonomy" id="1194566"/>
    <lineage>
        <taxon>Eukaryota</taxon>
        <taxon>Fungi</taxon>
        <taxon>Dikarya</taxon>
        <taxon>Ascomycota</taxon>
        <taxon>Pezizomycotina</taxon>
        <taxon>Eurotiomycetes</taxon>
        <taxon>Eurotiomycetidae</taxon>
        <taxon>Eurotiales</taxon>
        <taxon>Aspergillaceae</taxon>
        <taxon>Aspergillus</taxon>
        <taxon>Aspergillus subgen. Fumigati</taxon>
    </lineage>
</organism>
<dbReference type="Proteomes" id="UP000662466">
    <property type="component" value="Unassembled WGS sequence"/>
</dbReference>